<sequence length="71" mass="7746">MAHEEQGEPETPSLRGLLAFDDRDTLRLLRAPRTHDVPVTRLAIGLDDLEAAAGREEPEGSGTIRRQRGAG</sequence>
<evidence type="ECO:0000313" key="3">
    <source>
        <dbReference type="Proteomes" id="UP000788262"/>
    </source>
</evidence>
<protein>
    <submittedName>
        <fullName evidence="2">Uncharacterized protein</fullName>
    </submittedName>
</protein>
<name>A0ABS2VXP2_STRAS</name>
<feature type="region of interest" description="Disordered" evidence="1">
    <location>
        <begin position="51"/>
        <end position="71"/>
    </location>
</feature>
<keyword evidence="3" id="KW-1185">Reference proteome</keyword>
<dbReference type="Proteomes" id="UP000788262">
    <property type="component" value="Unassembled WGS sequence"/>
</dbReference>
<evidence type="ECO:0000313" key="2">
    <source>
        <dbReference type="EMBL" id="MBN0047804.1"/>
    </source>
</evidence>
<organism evidence="2 3">
    <name type="scientific">Streptomyces actuosus</name>
    <dbReference type="NCBI Taxonomy" id="1885"/>
    <lineage>
        <taxon>Bacteria</taxon>
        <taxon>Bacillati</taxon>
        <taxon>Actinomycetota</taxon>
        <taxon>Actinomycetes</taxon>
        <taxon>Kitasatosporales</taxon>
        <taxon>Streptomycetaceae</taxon>
        <taxon>Streptomyces</taxon>
    </lineage>
</organism>
<proteinExistence type="predicted"/>
<gene>
    <name evidence="2" type="ORF">JS756_27585</name>
</gene>
<accession>A0ABS2VXP2</accession>
<evidence type="ECO:0000256" key="1">
    <source>
        <dbReference type="SAM" id="MobiDB-lite"/>
    </source>
</evidence>
<comment type="caution">
    <text evidence="2">The sequence shown here is derived from an EMBL/GenBank/DDBJ whole genome shotgun (WGS) entry which is preliminary data.</text>
</comment>
<dbReference type="RefSeq" id="WP_205385930.1">
    <property type="nucleotide sequence ID" value="NZ_JAFFZS010000029.1"/>
</dbReference>
<dbReference type="EMBL" id="JAFFZS010000029">
    <property type="protein sequence ID" value="MBN0047804.1"/>
    <property type="molecule type" value="Genomic_DNA"/>
</dbReference>
<reference evidence="2 3" key="1">
    <citation type="submission" date="2021-02" db="EMBL/GenBank/DDBJ databases">
        <title>Whole genome sequencing of Streptomyces actuosus VRA1.</title>
        <authorList>
            <person name="Sen G."/>
            <person name="Sen A."/>
        </authorList>
    </citation>
    <scope>NUCLEOTIDE SEQUENCE [LARGE SCALE GENOMIC DNA]</scope>
    <source>
        <strain evidence="2 3">VRA1</strain>
    </source>
</reference>